<evidence type="ECO:0000256" key="3">
    <source>
        <dbReference type="ARBA" id="ARBA00022741"/>
    </source>
</evidence>
<gene>
    <name evidence="10" type="primary">pntA_2</name>
    <name evidence="10" type="ORF">MHEL_40640</name>
</gene>
<keyword evidence="11" id="KW-1185">Reference proteome</keyword>
<dbReference type="GO" id="GO:0006740">
    <property type="term" value="P:NADPH regeneration"/>
    <property type="evidence" value="ECO:0007669"/>
    <property type="project" value="TreeGrafter"/>
</dbReference>
<organism evidence="10 11">
    <name type="scientific">Mycolicibacterium helvum</name>
    <dbReference type="NCBI Taxonomy" id="1534349"/>
    <lineage>
        <taxon>Bacteria</taxon>
        <taxon>Bacillati</taxon>
        <taxon>Actinomycetota</taxon>
        <taxon>Actinomycetes</taxon>
        <taxon>Mycobacteriales</taxon>
        <taxon>Mycobacteriaceae</taxon>
        <taxon>Mycolicibacterium</taxon>
    </lineage>
</organism>
<protein>
    <recommendedName>
        <fullName evidence="2">proton-translocating NAD(P)(+) transhydrogenase</fullName>
        <ecNumber evidence="2">7.1.1.1</ecNumber>
    </recommendedName>
</protein>
<dbReference type="AlphaFoldDB" id="A0A7I7TBG7"/>
<accession>A0A7I7TBG7</accession>
<keyword evidence="6" id="KW-0520">NAD</keyword>
<dbReference type="PANTHER" id="PTHR10160:SF19">
    <property type="entry name" value="PROTON-TRANSLOCATING NAD(P)(+) TRANSHYDROGENASE"/>
    <property type="match status" value="1"/>
</dbReference>
<dbReference type="SUPFAM" id="SSF51735">
    <property type="entry name" value="NAD(P)-binding Rossmann-fold domains"/>
    <property type="match status" value="1"/>
</dbReference>
<evidence type="ECO:0000256" key="7">
    <source>
        <dbReference type="ARBA" id="ARBA00048202"/>
    </source>
</evidence>
<keyword evidence="4" id="KW-0521">NADP</keyword>
<dbReference type="GO" id="GO:0008750">
    <property type="term" value="F:proton-translocating NAD(P)+ transhydrogenase activity"/>
    <property type="evidence" value="ECO:0007669"/>
    <property type="project" value="UniProtKB-EC"/>
</dbReference>
<dbReference type="SMART" id="SM01003">
    <property type="entry name" value="AlaDh_PNT_N"/>
    <property type="match status" value="1"/>
</dbReference>
<dbReference type="RefSeq" id="WP_163749836.1">
    <property type="nucleotide sequence ID" value="NZ_AP022596.1"/>
</dbReference>
<feature type="domain" description="Alanine dehydrogenase/pyridine nucleotide transhydrogenase N-terminal" evidence="9">
    <location>
        <begin position="7"/>
        <end position="142"/>
    </location>
</feature>
<dbReference type="GO" id="GO:0050661">
    <property type="term" value="F:NADP binding"/>
    <property type="evidence" value="ECO:0007669"/>
    <property type="project" value="TreeGrafter"/>
</dbReference>
<dbReference type="KEGG" id="mhev:MHEL_40640"/>
<evidence type="ECO:0000313" key="10">
    <source>
        <dbReference type="EMBL" id="BBY65821.1"/>
    </source>
</evidence>
<dbReference type="Pfam" id="PF05222">
    <property type="entry name" value="AlaDh_PNT_N"/>
    <property type="match status" value="1"/>
</dbReference>
<evidence type="ECO:0000256" key="1">
    <source>
        <dbReference type="ARBA" id="ARBA00003943"/>
    </source>
</evidence>
<evidence type="ECO:0000256" key="4">
    <source>
        <dbReference type="ARBA" id="ARBA00022857"/>
    </source>
</evidence>
<dbReference type="SMART" id="SM01002">
    <property type="entry name" value="AlaDh_PNT_C"/>
    <property type="match status" value="1"/>
</dbReference>
<reference evidence="10 11" key="1">
    <citation type="journal article" date="2019" name="Emerg. Microbes Infect.">
        <title>Comprehensive subspecies identification of 175 nontuberculous mycobacteria species based on 7547 genomic profiles.</title>
        <authorList>
            <person name="Matsumoto Y."/>
            <person name="Kinjo T."/>
            <person name="Motooka D."/>
            <person name="Nabeya D."/>
            <person name="Jung N."/>
            <person name="Uechi K."/>
            <person name="Horii T."/>
            <person name="Iida T."/>
            <person name="Fujita J."/>
            <person name="Nakamura S."/>
        </authorList>
    </citation>
    <scope>NUCLEOTIDE SEQUENCE [LARGE SCALE GENOMIC DNA]</scope>
    <source>
        <strain evidence="10 11">JCM 30396</strain>
    </source>
</reference>
<keyword evidence="5" id="KW-1278">Translocase</keyword>
<dbReference type="Gene3D" id="3.40.50.720">
    <property type="entry name" value="NAD(P)-binding Rossmann-like Domain"/>
    <property type="match status" value="2"/>
</dbReference>
<dbReference type="InterPro" id="IPR007886">
    <property type="entry name" value="AlaDH/PNT_N"/>
</dbReference>
<name>A0A7I7TBG7_9MYCO</name>
<evidence type="ECO:0000256" key="2">
    <source>
        <dbReference type="ARBA" id="ARBA00012943"/>
    </source>
</evidence>
<comment type="function">
    <text evidence="1">The transhydrogenation between NADH and NADP is coupled to respiration and ATP hydrolysis and functions as a proton pump across the membrane.</text>
</comment>
<comment type="catalytic activity">
    <reaction evidence="7">
        <text>NAD(+) + NADPH + H(+)(in) = NADH + NADP(+) + H(+)(out)</text>
        <dbReference type="Rhea" id="RHEA:47992"/>
        <dbReference type="ChEBI" id="CHEBI:15378"/>
        <dbReference type="ChEBI" id="CHEBI:57540"/>
        <dbReference type="ChEBI" id="CHEBI:57783"/>
        <dbReference type="ChEBI" id="CHEBI:57945"/>
        <dbReference type="ChEBI" id="CHEBI:58349"/>
        <dbReference type="EC" id="7.1.1.1"/>
    </reaction>
</comment>
<dbReference type="InterPro" id="IPR007698">
    <property type="entry name" value="AlaDH/PNT_NAD(H)-bd"/>
</dbReference>
<sequence length="389" mass="38996">MTEHTVGAVAETAPGERRVALSPDGAARLRAAGHQVIVETGAGNAAWFTDSDYTEAGARALARDEVYAQADIIVCIHPPAADAVGLLRPGQVLIGLLAPVLNPDLARSLAQAKVTAISLDGLPRTLSAAQSMDVLSSQANVAGYKAALVAADTYGGYLPMFMTAAGTTRPAQVLVIGAGVAGLQAISTTRRLGAVVTGYDVRDAARADVASTGANFLDIAAPVSAAGDGGYARALTEDERDAQQLALAAAIAGFDIVITTAQVPGRAAPVLVSAAALGAMRPGSVVVDLAANEFGGNVEGALPETTMITDNGVTVIGAGNLPSGVPKAASTAYSRNIVALLTHLVGDDGLTLDPTDPITAGVLITHDGNVIHPAVRALVEPPTAEGAGA</sequence>
<evidence type="ECO:0000313" key="11">
    <source>
        <dbReference type="Proteomes" id="UP000467148"/>
    </source>
</evidence>
<dbReference type="InterPro" id="IPR036291">
    <property type="entry name" value="NAD(P)-bd_dom_sf"/>
</dbReference>
<dbReference type="CDD" id="cd05304">
    <property type="entry name" value="Rubrum_tdh"/>
    <property type="match status" value="1"/>
</dbReference>
<evidence type="ECO:0000256" key="6">
    <source>
        <dbReference type="ARBA" id="ARBA00023027"/>
    </source>
</evidence>
<dbReference type="Pfam" id="PF01262">
    <property type="entry name" value="AlaDh_PNT_C"/>
    <property type="match status" value="1"/>
</dbReference>
<evidence type="ECO:0000259" key="9">
    <source>
        <dbReference type="SMART" id="SM01003"/>
    </source>
</evidence>
<dbReference type="EC" id="7.1.1.1" evidence="2"/>
<dbReference type="EMBL" id="AP022596">
    <property type="protein sequence ID" value="BBY65821.1"/>
    <property type="molecule type" value="Genomic_DNA"/>
</dbReference>
<dbReference type="GO" id="GO:0005886">
    <property type="term" value="C:plasma membrane"/>
    <property type="evidence" value="ECO:0007669"/>
    <property type="project" value="TreeGrafter"/>
</dbReference>
<keyword evidence="3" id="KW-0547">Nucleotide-binding</keyword>
<feature type="domain" description="Alanine dehydrogenase/pyridine nucleotide transhydrogenase NAD(H)-binding" evidence="8">
    <location>
        <begin position="151"/>
        <end position="317"/>
    </location>
</feature>
<dbReference type="Proteomes" id="UP000467148">
    <property type="component" value="Chromosome"/>
</dbReference>
<dbReference type="SUPFAM" id="SSF52283">
    <property type="entry name" value="Formate/glycerate dehydrogenase catalytic domain-like"/>
    <property type="match status" value="1"/>
</dbReference>
<evidence type="ECO:0000259" key="8">
    <source>
        <dbReference type="SMART" id="SM01002"/>
    </source>
</evidence>
<dbReference type="PANTHER" id="PTHR10160">
    <property type="entry name" value="NAD(P) TRANSHYDROGENASE"/>
    <property type="match status" value="1"/>
</dbReference>
<proteinExistence type="predicted"/>
<evidence type="ECO:0000256" key="5">
    <source>
        <dbReference type="ARBA" id="ARBA00022967"/>
    </source>
</evidence>